<evidence type="ECO:0000313" key="5">
    <source>
        <dbReference type="Proteomes" id="UP000027195"/>
    </source>
</evidence>
<dbReference type="STRING" id="930990.A0A067MVE1"/>
<evidence type="ECO:0000313" key="4">
    <source>
        <dbReference type="EMBL" id="KDQ19713.1"/>
    </source>
</evidence>
<keyword evidence="1" id="KW-0238">DNA-binding</keyword>
<reference evidence="5" key="1">
    <citation type="journal article" date="2014" name="Proc. Natl. Acad. Sci. U.S.A.">
        <title>Extensive sampling of basidiomycete genomes demonstrates inadequacy of the white-rot/brown-rot paradigm for wood decay fungi.</title>
        <authorList>
            <person name="Riley R."/>
            <person name="Salamov A.A."/>
            <person name="Brown D.W."/>
            <person name="Nagy L.G."/>
            <person name="Floudas D."/>
            <person name="Held B.W."/>
            <person name="Levasseur A."/>
            <person name="Lombard V."/>
            <person name="Morin E."/>
            <person name="Otillar R."/>
            <person name="Lindquist E.A."/>
            <person name="Sun H."/>
            <person name="LaButti K.M."/>
            <person name="Schmutz J."/>
            <person name="Jabbour D."/>
            <person name="Luo H."/>
            <person name="Baker S.E."/>
            <person name="Pisabarro A.G."/>
            <person name="Walton J.D."/>
            <person name="Blanchette R.A."/>
            <person name="Henrissat B."/>
            <person name="Martin F."/>
            <person name="Cullen D."/>
            <person name="Hibbett D.S."/>
            <person name="Grigoriev I.V."/>
        </authorList>
    </citation>
    <scope>NUCLEOTIDE SEQUENCE [LARGE SCALE GENOMIC DNA]</scope>
    <source>
        <strain evidence="5">FD-172 SS1</strain>
    </source>
</reference>
<dbReference type="InParanoid" id="A0A067MVE1"/>
<dbReference type="Gene3D" id="1.10.443.10">
    <property type="entry name" value="Intergrase catalytic core"/>
    <property type="match status" value="1"/>
</dbReference>
<dbReference type="AlphaFoldDB" id="A0A067MVE1"/>
<evidence type="ECO:0000256" key="1">
    <source>
        <dbReference type="ARBA" id="ARBA00023125"/>
    </source>
</evidence>
<dbReference type="SUPFAM" id="SSF47823">
    <property type="entry name" value="lambda integrase-like, N-terminal domain"/>
    <property type="match status" value="1"/>
</dbReference>
<dbReference type="SUPFAM" id="SSF56349">
    <property type="entry name" value="DNA breaking-rejoining enzymes"/>
    <property type="match status" value="1"/>
</dbReference>
<accession>A0A067MVE1</accession>
<dbReference type="HOGENOM" id="CLU_003292_2_2_1"/>
<dbReference type="GO" id="GO:0003677">
    <property type="term" value="F:DNA binding"/>
    <property type="evidence" value="ECO:0007669"/>
    <property type="project" value="UniProtKB-KW"/>
</dbReference>
<dbReference type="InterPro" id="IPR011010">
    <property type="entry name" value="DNA_brk_join_enz"/>
</dbReference>
<sequence>MHSTSVPISTGKPISALKRPSTSYRAARAWNTAIAGPSKPAPTTLAPTPTPAPYAPNRTPLPSALRPHCLARDRLYKWRPVNARNTLDDQGNPTNLGPKELQLVKDMLINTWTESTRQSYASGLLTFHVFCDMKDVPEEQRAPACLVLITSFAATLAGVYAGATISNYVSGIRAWHILHGVPWNLKSPELNAMYKAVEAMTPATSKRASRKPYTIEFIVAIKGQLNLDLPLDAAVFACLTTAFYCAARLGEFTVPRLDAFDPTIHVKPSNMRHERSKEGFPITVFFIPRTKISAHGEDVYWARQDGPTDPEAAWANHARVNDPPADSHLFSHRINKARRPLTKTAIVNRLSKAAKAAGLDPIPGQGIRIGATLEYLTRHLSFEMVKVKGRWTSNSFQKYLRKHAQVMAPYMQATPQLLDAFSRIALPPVR</sequence>
<evidence type="ECO:0008006" key="6">
    <source>
        <dbReference type="Google" id="ProtNLM"/>
    </source>
</evidence>
<gene>
    <name evidence="4" type="ORF">BOTBODRAFT_101617</name>
</gene>
<proteinExistence type="predicted"/>
<feature type="compositionally biased region" description="Low complexity" evidence="3">
    <location>
        <begin position="37"/>
        <end position="47"/>
    </location>
</feature>
<dbReference type="Gene3D" id="1.10.150.130">
    <property type="match status" value="1"/>
</dbReference>
<dbReference type="InterPro" id="IPR013762">
    <property type="entry name" value="Integrase-like_cat_sf"/>
</dbReference>
<keyword evidence="5" id="KW-1185">Reference proteome</keyword>
<dbReference type="GO" id="GO:0015074">
    <property type="term" value="P:DNA integration"/>
    <property type="evidence" value="ECO:0007669"/>
    <property type="project" value="InterPro"/>
</dbReference>
<dbReference type="GO" id="GO:0006310">
    <property type="term" value="P:DNA recombination"/>
    <property type="evidence" value="ECO:0007669"/>
    <property type="project" value="UniProtKB-KW"/>
</dbReference>
<dbReference type="Proteomes" id="UP000027195">
    <property type="component" value="Unassembled WGS sequence"/>
</dbReference>
<dbReference type="OrthoDB" id="2678913at2759"/>
<evidence type="ECO:0000256" key="3">
    <source>
        <dbReference type="SAM" id="MobiDB-lite"/>
    </source>
</evidence>
<dbReference type="InterPro" id="IPR052925">
    <property type="entry name" value="Phage_Integrase-like_Recomb"/>
</dbReference>
<keyword evidence="2" id="KW-0233">DNA recombination</keyword>
<evidence type="ECO:0000256" key="2">
    <source>
        <dbReference type="ARBA" id="ARBA00023172"/>
    </source>
</evidence>
<dbReference type="PANTHER" id="PTHR34605">
    <property type="entry name" value="PHAGE_INTEGRASE DOMAIN-CONTAINING PROTEIN"/>
    <property type="match status" value="1"/>
</dbReference>
<feature type="region of interest" description="Disordered" evidence="3">
    <location>
        <begin position="35"/>
        <end position="63"/>
    </location>
</feature>
<dbReference type="PANTHER" id="PTHR34605:SF4">
    <property type="entry name" value="DNA ADENINE METHYLTRANSFERASE"/>
    <property type="match status" value="1"/>
</dbReference>
<name>A0A067MVE1_BOTB1</name>
<dbReference type="EMBL" id="KL198018">
    <property type="protein sequence ID" value="KDQ19713.1"/>
    <property type="molecule type" value="Genomic_DNA"/>
</dbReference>
<protein>
    <recommendedName>
        <fullName evidence="6">Tyr recombinase domain-containing protein</fullName>
    </recommendedName>
</protein>
<organism evidence="4 5">
    <name type="scientific">Botryobasidium botryosum (strain FD-172 SS1)</name>
    <dbReference type="NCBI Taxonomy" id="930990"/>
    <lineage>
        <taxon>Eukaryota</taxon>
        <taxon>Fungi</taxon>
        <taxon>Dikarya</taxon>
        <taxon>Basidiomycota</taxon>
        <taxon>Agaricomycotina</taxon>
        <taxon>Agaricomycetes</taxon>
        <taxon>Cantharellales</taxon>
        <taxon>Botryobasidiaceae</taxon>
        <taxon>Botryobasidium</taxon>
    </lineage>
</organism>
<dbReference type="InterPro" id="IPR010998">
    <property type="entry name" value="Integrase_recombinase_N"/>
</dbReference>
<feature type="region of interest" description="Disordered" evidence="3">
    <location>
        <begin position="1"/>
        <end position="21"/>
    </location>
</feature>